<proteinExistence type="predicted"/>
<sequence>MYEYGFNPTYHTSPLNIQDERCVISVISLDIYKEKKIRILKSSNNNKLHYLTLKESITTPSQINLSNLSKKIYVFLCDF</sequence>
<protein>
    <submittedName>
        <fullName evidence="1">Uncharacterized protein</fullName>
    </submittedName>
</protein>
<evidence type="ECO:0000313" key="1">
    <source>
        <dbReference type="EMBL" id="QHS78499.1"/>
    </source>
</evidence>
<dbReference type="EMBL" id="MN740598">
    <property type="protein sequence ID" value="QHS78499.1"/>
    <property type="molecule type" value="Genomic_DNA"/>
</dbReference>
<accession>A0A6C0AFE8</accession>
<dbReference type="AlphaFoldDB" id="A0A6C0AFE8"/>
<name>A0A6C0AFE8_9ZZZZ</name>
<reference evidence="1" key="1">
    <citation type="journal article" date="2020" name="Nature">
        <title>Giant virus diversity and host interactions through global metagenomics.</title>
        <authorList>
            <person name="Schulz F."/>
            <person name="Roux S."/>
            <person name="Paez-Espino D."/>
            <person name="Jungbluth S."/>
            <person name="Walsh D.A."/>
            <person name="Denef V.J."/>
            <person name="McMahon K.D."/>
            <person name="Konstantinidis K.T."/>
            <person name="Eloe-Fadrosh E.A."/>
            <person name="Kyrpides N.C."/>
            <person name="Woyke T."/>
        </authorList>
    </citation>
    <scope>NUCLEOTIDE SEQUENCE</scope>
    <source>
        <strain evidence="1">GVMAG-S-1021933-23</strain>
    </source>
</reference>
<organism evidence="1">
    <name type="scientific">viral metagenome</name>
    <dbReference type="NCBI Taxonomy" id="1070528"/>
    <lineage>
        <taxon>unclassified sequences</taxon>
        <taxon>metagenomes</taxon>
        <taxon>organismal metagenomes</taxon>
    </lineage>
</organism>